<dbReference type="OrthoDB" id="1522784at2"/>
<keyword evidence="2" id="KW-1185">Reference proteome</keyword>
<sequence>MTRPSLLDRLHNRVFQSLIGNSLVYNTCWEDPAVDRDILQINAESDVLVITSAGCNALDYLLAGARSVTAVDINPRQNALLELKVAAIRCLHEDQVFAMFGRGYFPDIDKVFHEQLAEHLSPFAREFWSTRLSWFQSRRGSFYFHGLSGYVAYSVHRYMRLRPSLRAAVDRLFAADSIAMQREIYQQEIADRLWTPMLNRLLSSQWLMNLLGVPSAQRQLVEREERGSAAGFVRSAVEYVVCELPLRNNYFWQLYWRGQYQPDCCPEYLRPENIRRLRDGLLSGLRIRTATVTRALQSSPQQFSHFVLLDHMDWMSSHAPEALKEEWHAIFSRASRHARIVLRSAEADPQFLHQRLHSDQTETLAERLRIRHEQVAHWQAQDRVHTYAGLVVADAA</sequence>
<dbReference type="InterPro" id="IPR021829">
    <property type="entry name" value="DUF3419"/>
</dbReference>
<dbReference type="KEGG" id="xba:C7S18_01380"/>
<dbReference type="RefSeq" id="WP_106889859.1">
    <property type="nucleotide sequence ID" value="NZ_CP027860.1"/>
</dbReference>
<reference evidence="1 2" key="2">
    <citation type="submission" date="2018-03" db="EMBL/GenBank/DDBJ databases">
        <authorList>
            <person name="Keele B.F."/>
        </authorList>
    </citation>
    <scope>NUCLEOTIDE SEQUENCE [LARGE SCALE GENOMIC DNA]</scope>
    <source>
        <strain evidence="1 2">D13</strain>
    </source>
</reference>
<dbReference type="PANTHER" id="PTHR47473:SF1">
    <property type="entry name" value="METHYLTRANSFERASE DOMAIN-CONTAINING PROTEIN"/>
    <property type="match status" value="1"/>
</dbReference>
<accession>A0A2P1PM59</accession>
<protein>
    <submittedName>
        <fullName evidence="1">DUF3419 domain-containing protein</fullName>
    </submittedName>
</protein>
<reference evidence="1 2" key="1">
    <citation type="submission" date="2018-03" db="EMBL/GenBank/DDBJ databases">
        <title>Ahniella affigens gen. nov., sp. nov., a gammaproteobacterium isolated from sandy soil near a stream.</title>
        <authorList>
            <person name="Ko Y."/>
            <person name="Kim J.-H."/>
        </authorList>
    </citation>
    <scope>NUCLEOTIDE SEQUENCE [LARGE SCALE GENOMIC DNA]</scope>
    <source>
        <strain evidence="1 2">D13</strain>
    </source>
</reference>
<evidence type="ECO:0000313" key="2">
    <source>
        <dbReference type="Proteomes" id="UP000241074"/>
    </source>
</evidence>
<dbReference type="Proteomes" id="UP000241074">
    <property type="component" value="Chromosome"/>
</dbReference>
<gene>
    <name evidence="1" type="ORF">C7S18_01380</name>
</gene>
<proteinExistence type="predicted"/>
<dbReference type="EMBL" id="CP027860">
    <property type="protein sequence ID" value="AVP95930.1"/>
    <property type="molecule type" value="Genomic_DNA"/>
</dbReference>
<evidence type="ECO:0000313" key="1">
    <source>
        <dbReference type="EMBL" id="AVP95930.1"/>
    </source>
</evidence>
<name>A0A2P1PM59_9GAMM</name>
<dbReference type="Pfam" id="PF11899">
    <property type="entry name" value="DUF3419"/>
    <property type="match status" value="1"/>
</dbReference>
<dbReference type="AlphaFoldDB" id="A0A2P1PM59"/>
<dbReference type="PANTHER" id="PTHR47473">
    <property type="entry name" value="BTA1P"/>
    <property type="match status" value="1"/>
</dbReference>
<organism evidence="1 2">
    <name type="scientific">Ahniella affigens</name>
    <dbReference type="NCBI Taxonomy" id="2021234"/>
    <lineage>
        <taxon>Bacteria</taxon>
        <taxon>Pseudomonadati</taxon>
        <taxon>Pseudomonadota</taxon>
        <taxon>Gammaproteobacteria</taxon>
        <taxon>Lysobacterales</taxon>
        <taxon>Rhodanobacteraceae</taxon>
        <taxon>Ahniella</taxon>
    </lineage>
</organism>